<dbReference type="InterPro" id="IPR018004">
    <property type="entry name" value="KilA/APSES_HTH"/>
</dbReference>
<dbReference type="InterPro" id="IPR017880">
    <property type="entry name" value="KilA_N"/>
</dbReference>
<evidence type="ECO:0000313" key="2">
    <source>
        <dbReference type="EMBL" id="KAB0558427.1"/>
    </source>
</evidence>
<dbReference type="RefSeq" id="WP_003159961.1">
    <property type="nucleotide sequence ID" value="NZ_JAHYAM010000049.1"/>
</dbReference>
<sequence length="218" mass="24272">MSKQLTVCGVAIKQDAEGRYCLNDFHRAAGGEHRHLPNYFFETQQTRDLVDALETTGNPVIKRPGRYGGTFVVKELVYAYAMWISPKFHLEVIRSYDRLATEGVAVHASATESVLEDPLPYMEKIIAQAKVLKAERDRLALENKEMAPKAVVFDNCVALRQESLATFVRTLEGVNTMAILTVHRIQSTASKSIASTTGASTSGLKSFPYRLKVIPPLW</sequence>
<dbReference type="Pfam" id="PF04383">
    <property type="entry name" value="KilA-N"/>
    <property type="match status" value="1"/>
</dbReference>
<proteinExistence type="predicted"/>
<dbReference type="AlphaFoldDB" id="A0A643EJV0"/>
<comment type="caution">
    <text evidence="2">The sequence shown here is derived from an EMBL/GenBank/DDBJ whole genome shotgun (WGS) entry which is preliminary data.</text>
</comment>
<organism evidence="2">
    <name type="scientific">Pseudomonas aeruginosa</name>
    <dbReference type="NCBI Taxonomy" id="287"/>
    <lineage>
        <taxon>Bacteria</taxon>
        <taxon>Pseudomonadati</taxon>
        <taxon>Pseudomonadota</taxon>
        <taxon>Gammaproteobacteria</taxon>
        <taxon>Pseudomonadales</taxon>
        <taxon>Pseudomonadaceae</taxon>
        <taxon>Pseudomonas</taxon>
    </lineage>
</organism>
<dbReference type="PROSITE" id="PS51301">
    <property type="entry name" value="KILA_N"/>
    <property type="match status" value="1"/>
</dbReference>
<reference evidence="2" key="1">
    <citation type="submission" date="2019-09" db="EMBL/GenBank/DDBJ databases">
        <title>Draft genome sequences of 48 bacterial type strains from the CCUG.</title>
        <authorList>
            <person name="Tunovic T."/>
            <person name="Pineiro-Iglesias B."/>
            <person name="Unosson C."/>
            <person name="Inganas E."/>
            <person name="Ohlen M."/>
            <person name="Cardew S."/>
            <person name="Jensie-Markopoulos S."/>
            <person name="Salva-Serra F."/>
            <person name="Jaen-Luchoro D."/>
            <person name="Karlsson R."/>
            <person name="Svensson-Stadler L."/>
            <person name="Chun J."/>
            <person name="Moore E."/>
        </authorList>
    </citation>
    <scope>NUCLEOTIDE SEQUENCE</scope>
    <source>
        <strain evidence="2">CCUG 551</strain>
    </source>
</reference>
<accession>A0A643EJV0</accession>
<gene>
    <name evidence="2" type="ORF">F7R07_19125</name>
</gene>
<evidence type="ECO:0000259" key="1">
    <source>
        <dbReference type="PROSITE" id="PS51301"/>
    </source>
</evidence>
<dbReference type="EMBL" id="VZPH01000057">
    <property type="protein sequence ID" value="KAB0558427.1"/>
    <property type="molecule type" value="Genomic_DNA"/>
</dbReference>
<dbReference type="SMART" id="SM01252">
    <property type="entry name" value="KilA-N"/>
    <property type="match status" value="1"/>
</dbReference>
<feature type="domain" description="KilA-N" evidence="1">
    <location>
        <begin position="1"/>
        <end position="99"/>
    </location>
</feature>
<protein>
    <submittedName>
        <fullName evidence="2">KilA-N domain-containing protein</fullName>
    </submittedName>
</protein>
<name>A0A643EJV0_PSEAI</name>